<comment type="caution">
    <text evidence="2">The sequence shown here is derived from an EMBL/GenBank/DDBJ whole genome shotgun (WGS) entry which is preliminary data.</text>
</comment>
<keyword evidence="1" id="KW-0472">Membrane</keyword>
<feature type="transmembrane region" description="Helical" evidence="1">
    <location>
        <begin position="49"/>
        <end position="70"/>
    </location>
</feature>
<evidence type="ECO:0008006" key="4">
    <source>
        <dbReference type="Google" id="ProtNLM"/>
    </source>
</evidence>
<sequence length="156" mass="17304">MNRPARYALWLFVIFLGLSVGAGLYEARIVVPIWQETPPKTWVNTGTQFWAFITSGPLTLIIIAGVFLAWRSSGPSRPWWLAALSVSIVERIATFGYFIPTMYWLQTQTGGVDGTVTSTLATWVTLNHGRHVLSIAAWLLSLKAFSLLGPASDHRN</sequence>
<evidence type="ECO:0000313" key="3">
    <source>
        <dbReference type="Proteomes" id="UP000637002"/>
    </source>
</evidence>
<dbReference type="EMBL" id="BMGG01000001">
    <property type="protein sequence ID" value="GGC47478.1"/>
    <property type="molecule type" value="Genomic_DNA"/>
</dbReference>
<dbReference type="RefSeq" id="WP_188607383.1">
    <property type="nucleotide sequence ID" value="NZ_BMGG01000001.1"/>
</dbReference>
<keyword evidence="1" id="KW-0812">Transmembrane</keyword>
<evidence type="ECO:0000313" key="2">
    <source>
        <dbReference type="EMBL" id="GGC47478.1"/>
    </source>
</evidence>
<accession>A0A916TXA4</accession>
<keyword evidence="3" id="KW-1185">Reference proteome</keyword>
<name>A0A916TXA4_9HYPH</name>
<evidence type="ECO:0000256" key="1">
    <source>
        <dbReference type="SAM" id="Phobius"/>
    </source>
</evidence>
<feature type="transmembrane region" description="Helical" evidence="1">
    <location>
        <begin position="79"/>
        <end position="99"/>
    </location>
</feature>
<organism evidence="2 3">
    <name type="scientific">Chelatococcus reniformis</name>
    <dbReference type="NCBI Taxonomy" id="1494448"/>
    <lineage>
        <taxon>Bacteria</taxon>
        <taxon>Pseudomonadati</taxon>
        <taxon>Pseudomonadota</taxon>
        <taxon>Alphaproteobacteria</taxon>
        <taxon>Hyphomicrobiales</taxon>
        <taxon>Chelatococcaceae</taxon>
        <taxon>Chelatococcus</taxon>
    </lineage>
</organism>
<dbReference type="InterPro" id="IPR013901">
    <property type="entry name" value="Anthrone_oxy"/>
</dbReference>
<feature type="transmembrane region" description="Helical" evidence="1">
    <location>
        <begin position="7"/>
        <end position="29"/>
    </location>
</feature>
<protein>
    <recommendedName>
        <fullName evidence="4">DUF1772 domain-containing protein</fullName>
    </recommendedName>
</protein>
<reference evidence="2" key="1">
    <citation type="journal article" date="2014" name="Int. J. Syst. Evol. Microbiol.">
        <title>Complete genome sequence of Corynebacterium casei LMG S-19264T (=DSM 44701T), isolated from a smear-ripened cheese.</title>
        <authorList>
            <consortium name="US DOE Joint Genome Institute (JGI-PGF)"/>
            <person name="Walter F."/>
            <person name="Albersmeier A."/>
            <person name="Kalinowski J."/>
            <person name="Ruckert C."/>
        </authorList>
    </citation>
    <scope>NUCLEOTIDE SEQUENCE</scope>
    <source>
        <strain evidence="2">CGMCC 1.12919</strain>
    </source>
</reference>
<dbReference type="Proteomes" id="UP000637002">
    <property type="component" value="Unassembled WGS sequence"/>
</dbReference>
<keyword evidence="1" id="KW-1133">Transmembrane helix</keyword>
<reference evidence="2" key="2">
    <citation type="submission" date="2020-09" db="EMBL/GenBank/DDBJ databases">
        <authorList>
            <person name="Sun Q."/>
            <person name="Zhou Y."/>
        </authorList>
    </citation>
    <scope>NUCLEOTIDE SEQUENCE</scope>
    <source>
        <strain evidence="2">CGMCC 1.12919</strain>
    </source>
</reference>
<proteinExistence type="predicted"/>
<gene>
    <name evidence="2" type="ORF">GCM10010994_03360</name>
</gene>
<dbReference type="AlphaFoldDB" id="A0A916TXA4"/>
<dbReference type="Pfam" id="PF08592">
    <property type="entry name" value="Anthrone_oxy"/>
    <property type="match status" value="1"/>
</dbReference>